<organism evidence="2">
    <name type="scientific">Oryza sativa subsp. japonica</name>
    <name type="common">Rice</name>
    <dbReference type="NCBI Taxonomy" id="39947"/>
    <lineage>
        <taxon>Eukaryota</taxon>
        <taxon>Viridiplantae</taxon>
        <taxon>Streptophyta</taxon>
        <taxon>Embryophyta</taxon>
        <taxon>Tracheophyta</taxon>
        <taxon>Spermatophyta</taxon>
        <taxon>Magnoliopsida</taxon>
        <taxon>Liliopsida</taxon>
        <taxon>Poales</taxon>
        <taxon>Poaceae</taxon>
        <taxon>BOP clade</taxon>
        <taxon>Oryzoideae</taxon>
        <taxon>Oryzeae</taxon>
        <taxon>Oryzinae</taxon>
        <taxon>Oryza</taxon>
        <taxon>Oryza sativa</taxon>
    </lineage>
</organism>
<reference evidence="2" key="3">
    <citation type="submission" date="2006-01" db="EMBL/GenBank/DDBJ databases">
        <authorList>
            <person name="Buell R."/>
        </authorList>
    </citation>
    <scope>NUCLEOTIDE SEQUENCE</scope>
</reference>
<dbReference type="AlphaFoldDB" id="H2KWZ6"/>
<feature type="region of interest" description="Disordered" evidence="1">
    <location>
        <begin position="1"/>
        <end position="28"/>
    </location>
</feature>
<feature type="region of interest" description="Disordered" evidence="1">
    <location>
        <begin position="99"/>
        <end position="146"/>
    </location>
</feature>
<evidence type="ECO:0000256" key="1">
    <source>
        <dbReference type="SAM" id="MobiDB-lite"/>
    </source>
</evidence>
<accession>H2KWZ6</accession>
<evidence type="ECO:0000313" key="2">
    <source>
        <dbReference type="EMBL" id="ABG22025.1"/>
    </source>
</evidence>
<feature type="compositionally biased region" description="Basic and acidic residues" evidence="1">
    <location>
        <begin position="11"/>
        <end position="21"/>
    </location>
</feature>
<sequence>MSHKKSLGSREASREASRDRANNFAAAPKKFRDERARIIVVCFDRSGSRLVRTEELRTDTHSAASRPLFFLLTPSPLPPSPRFTTINPPNQPPWILSTRISGHPPTLSPASSCPPPRPLTISPASLSRSLSPDPKLQPPPAPATPATKSLFEVEATASKSPITSLLGGCTLDLLRIVLANFFFLNLGLSTIVRGLDAAKDGHMGSNGHSICSTRRGFTYLGPLSLN</sequence>
<reference evidence="2" key="1">
    <citation type="journal article" date="2005" name="BMC Biol.">
        <title>The sequence of rice chromosomes 11 and 12, rich in disease resistance genes and recent gene duplications.</title>
        <authorList>
            <consortium name="The rice chromosomes 11 and 12 sequencing consortia"/>
        </authorList>
    </citation>
    <scope>NUCLEOTIDE SEQUENCE [LARGE SCALE GENOMIC DNA]</scope>
</reference>
<gene>
    <name evidence="2" type="ordered locus">LOC_Os12g30314</name>
</gene>
<name>H2KWZ6_ORYSJ</name>
<reference evidence="2" key="2">
    <citation type="submission" date="2005-04" db="EMBL/GenBank/DDBJ databases">
        <authorList>
            <person name="Buell C.R."/>
            <person name="Wing R.A."/>
            <person name="McCombie W.A."/>
            <person name="Ouyang S."/>
        </authorList>
    </citation>
    <scope>NUCLEOTIDE SEQUENCE</scope>
</reference>
<proteinExistence type="predicted"/>
<dbReference type="HOGENOM" id="CLU_2103176_0_0_1"/>
<protein>
    <submittedName>
        <fullName evidence="2">Uncharacterized protein</fullName>
    </submittedName>
</protein>
<dbReference type="EMBL" id="DP000011">
    <property type="protein sequence ID" value="ABG22025.1"/>
    <property type="molecule type" value="Genomic_DNA"/>
</dbReference>